<dbReference type="EMBL" id="LFZN01000011">
    <property type="protein sequence ID" value="KXT05626.1"/>
    <property type="molecule type" value="Genomic_DNA"/>
</dbReference>
<proteinExistence type="predicted"/>
<comment type="caution">
    <text evidence="2">The sequence shown here is derived from an EMBL/GenBank/DDBJ whole genome shotgun (WGS) entry which is preliminary data.</text>
</comment>
<dbReference type="AlphaFoldDB" id="A0A139HT73"/>
<evidence type="ECO:0000313" key="3">
    <source>
        <dbReference type="Proteomes" id="UP000070133"/>
    </source>
</evidence>
<evidence type="ECO:0000256" key="1">
    <source>
        <dbReference type="SAM" id="SignalP"/>
    </source>
</evidence>
<dbReference type="PROSITE" id="PS51257">
    <property type="entry name" value="PROKAR_LIPOPROTEIN"/>
    <property type="match status" value="1"/>
</dbReference>
<organism evidence="2 3">
    <name type="scientific">Pseudocercospora eumusae</name>
    <dbReference type="NCBI Taxonomy" id="321146"/>
    <lineage>
        <taxon>Eukaryota</taxon>
        <taxon>Fungi</taxon>
        <taxon>Dikarya</taxon>
        <taxon>Ascomycota</taxon>
        <taxon>Pezizomycotina</taxon>
        <taxon>Dothideomycetes</taxon>
        <taxon>Dothideomycetidae</taxon>
        <taxon>Mycosphaerellales</taxon>
        <taxon>Mycosphaerellaceae</taxon>
        <taxon>Pseudocercospora</taxon>
    </lineage>
</organism>
<protein>
    <recommendedName>
        <fullName evidence="4">Extracellular membrane protein CFEM domain-containing protein</fullName>
    </recommendedName>
</protein>
<evidence type="ECO:0008006" key="4">
    <source>
        <dbReference type="Google" id="ProtNLM"/>
    </source>
</evidence>
<keyword evidence="1" id="KW-0732">Signal</keyword>
<feature type="chain" id="PRO_5007806770" description="Extracellular membrane protein CFEM domain-containing protein" evidence="1">
    <location>
        <begin position="21"/>
        <end position="60"/>
    </location>
</feature>
<gene>
    <name evidence="2" type="ORF">AC578_5656</name>
</gene>
<reference evidence="2 3" key="1">
    <citation type="submission" date="2015-07" db="EMBL/GenBank/DDBJ databases">
        <title>Comparative genomics of the Sigatoka disease complex on banana suggests a link between parallel evolutionary changes in Pseudocercospora fijiensis and Pseudocercospora eumusae and increased virulence on the banana host.</title>
        <authorList>
            <person name="Chang T.-C."/>
            <person name="Salvucci A."/>
            <person name="Crous P.W."/>
            <person name="Stergiopoulos I."/>
        </authorList>
    </citation>
    <scope>NUCLEOTIDE SEQUENCE [LARGE SCALE GENOMIC DNA]</scope>
    <source>
        <strain evidence="2 3">CBS 114824</strain>
    </source>
</reference>
<accession>A0A139HT73</accession>
<feature type="signal peptide" evidence="1">
    <location>
        <begin position="1"/>
        <end position="20"/>
    </location>
</feature>
<keyword evidence="3" id="KW-1185">Reference proteome</keyword>
<sequence>MLTPRTLLLALTYTSSIAYACQCRAHGSTSGCLSVSSTEDACSTAYGTITNGGTDAIQSM</sequence>
<name>A0A139HT73_9PEZI</name>
<evidence type="ECO:0000313" key="2">
    <source>
        <dbReference type="EMBL" id="KXT05626.1"/>
    </source>
</evidence>
<dbReference type="Proteomes" id="UP000070133">
    <property type="component" value="Unassembled WGS sequence"/>
</dbReference>